<gene>
    <name evidence="6" type="ORF">SJ2017_2102</name>
</gene>
<evidence type="ECO:0000256" key="1">
    <source>
        <dbReference type="ARBA" id="ARBA00009437"/>
    </source>
</evidence>
<evidence type="ECO:0000313" key="6">
    <source>
        <dbReference type="EMBL" id="ARD22400.1"/>
    </source>
</evidence>
<keyword evidence="3" id="KW-0238">DNA-binding</keyword>
<keyword evidence="4" id="KW-0804">Transcription</keyword>
<evidence type="ECO:0000256" key="3">
    <source>
        <dbReference type="ARBA" id="ARBA00023125"/>
    </source>
</evidence>
<evidence type="ECO:0000259" key="5">
    <source>
        <dbReference type="PROSITE" id="PS50931"/>
    </source>
</evidence>
<comment type="similarity">
    <text evidence="1">Belongs to the LysR transcriptional regulatory family.</text>
</comment>
<evidence type="ECO:0000256" key="2">
    <source>
        <dbReference type="ARBA" id="ARBA00023015"/>
    </source>
</evidence>
<dbReference type="Gene3D" id="1.10.10.10">
    <property type="entry name" value="Winged helix-like DNA-binding domain superfamily/Winged helix DNA-binding domain"/>
    <property type="match status" value="1"/>
</dbReference>
<dbReference type="InterPro" id="IPR050389">
    <property type="entry name" value="LysR-type_TF"/>
</dbReference>
<dbReference type="Proteomes" id="UP000191820">
    <property type="component" value="Chromosome"/>
</dbReference>
<reference evidence="6 7" key="1">
    <citation type="submission" date="2017-03" db="EMBL/GenBank/DDBJ databases">
        <title>Genome sequencing of Shewanella japonica KCTC 22435.</title>
        <authorList>
            <person name="Kim K.M."/>
        </authorList>
    </citation>
    <scope>NUCLEOTIDE SEQUENCE [LARGE SCALE GENOMIC DNA]</scope>
    <source>
        <strain evidence="6 7">KCTC 22435</strain>
    </source>
</reference>
<sequence length="268" mass="30313">MDLNALNVFITLYKSGSTQRAAKLLGRSQSFVSKVLAQLREELNDPLFIRTANGLQPTSYADKIAPKIQSSIEQINIALEPEYFDPKNLQYITVHIGEPLAVMMGKALIEAIRRETNAVIELRQWRKTSNDGLIEGSIDIGIQTLKDRPQQLYQKKIASGYGSLGGNLEGEFVKLIVDDLNEYVELYRAFDEKRNPTIIVDNYMVQQELLKNNYSYQFNLESNGAHKNLAVDLAIITSAARRHEAKIVWLSELCQKVILEAVNNKNKI</sequence>
<organism evidence="6 7">
    <name type="scientific">Shewanella japonica</name>
    <dbReference type="NCBI Taxonomy" id="93973"/>
    <lineage>
        <taxon>Bacteria</taxon>
        <taxon>Pseudomonadati</taxon>
        <taxon>Pseudomonadota</taxon>
        <taxon>Gammaproteobacteria</taxon>
        <taxon>Alteromonadales</taxon>
        <taxon>Shewanellaceae</taxon>
        <taxon>Shewanella</taxon>
    </lineage>
</organism>
<dbReference type="InterPro" id="IPR036390">
    <property type="entry name" value="WH_DNA-bd_sf"/>
</dbReference>
<dbReference type="InterPro" id="IPR000847">
    <property type="entry name" value="LysR_HTH_N"/>
</dbReference>
<dbReference type="Pfam" id="PF00126">
    <property type="entry name" value="HTH_1"/>
    <property type="match status" value="1"/>
</dbReference>
<accession>A0ABN4YGT2</accession>
<proteinExistence type="inferred from homology"/>
<name>A0ABN4YGT2_9GAMM</name>
<dbReference type="PANTHER" id="PTHR30118:SF15">
    <property type="entry name" value="TRANSCRIPTIONAL REGULATORY PROTEIN"/>
    <property type="match status" value="1"/>
</dbReference>
<dbReference type="PROSITE" id="PS50931">
    <property type="entry name" value="HTH_LYSR"/>
    <property type="match status" value="1"/>
</dbReference>
<dbReference type="InterPro" id="IPR036388">
    <property type="entry name" value="WH-like_DNA-bd_sf"/>
</dbReference>
<keyword evidence="2" id="KW-0805">Transcription regulation</keyword>
<keyword evidence="7" id="KW-1185">Reference proteome</keyword>
<dbReference type="EMBL" id="CP020472">
    <property type="protein sequence ID" value="ARD22400.1"/>
    <property type="molecule type" value="Genomic_DNA"/>
</dbReference>
<evidence type="ECO:0000256" key="4">
    <source>
        <dbReference type="ARBA" id="ARBA00023163"/>
    </source>
</evidence>
<evidence type="ECO:0000313" key="7">
    <source>
        <dbReference type="Proteomes" id="UP000191820"/>
    </source>
</evidence>
<dbReference type="PANTHER" id="PTHR30118">
    <property type="entry name" value="HTH-TYPE TRANSCRIPTIONAL REGULATOR LEUO-RELATED"/>
    <property type="match status" value="1"/>
</dbReference>
<dbReference type="SUPFAM" id="SSF46785">
    <property type="entry name" value="Winged helix' DNA-binding domain"/>
    <property type="match status" value="1"/>
</dbReference>
<protein>
    <submittedName>
        <fullName evidence="6">LysR family transcriptional regulator</fullName>
    </submittedName>
</protein>
<dbReference type="RefSeq" id="WP_055024555.1">
    <property type="nucleotide sequence ID" value="NZ_CANMJJ010000001.1"/>
</dbReference>
<feature type="domain" description="HTH lysR-type" evidence="5">
    <location>
        <begin position="1"/>
        <end position="58"/>
    </location>
</feature>